<protein>
    <submittedName>
        <fullName evidence="2">Uncharacterized protein</fullName>
    </submittedName>
</protein>
<evidence type="ECO:0000256" key="1">
    <source>
        <dbReference type="SAM" id="MobiDB-lite"/>
    </source>
</evidence>
<feature type="compositionally biased region" description="Polar residues" evidence="1">
    <location>
        <begin position="95"/>
        <end position="104"/>
    </location>
</feature>
<feature type="region of interest" description="Disordered" evidence="1">
    <location>
        <begin position="95"/>
        <end position="115"/>
    </location>
</feature>
<name>A0A0K2V3G3_LEPSM</name>
<proteinExistence type="predicted"/>
<reference evidence="2" key="1">
    <citation type="submission" date="2014-05" db="EMBL/GenBank/DDBJ databases">
        <authorList>
            <person name="Chronopoulou M."/>
        </authorList>
    </citation>
    <scope>NUCLEOTIDE SEQUENCE</scope>
    <source>
        <tissue evidence="2">Whole organism</tissue>
    </source>
</reference>
<accession>A0A0K2V3G3</accession>
<dbReference type="AlphaFoldDB" id="A0A0K2V3G3"/>
<evidence type="ECO:0000313" key="2">
    <source>
        <dbReference type="EMBL" id="CDW44501.1"/>
    </source>
</evidence>
<sequence length="150" mass="16734">MRLRNCEQAFLICADSSSLNFCLMQVMKDSLVLWNKRLVMFSTTQNSPTDSNLAMREANRRTVQTQKCCGSANLEPGWLCRPEPSPAATSTACHQQHTLSTDTSRPVGPSVLGTTPKSRTVAGNFVFMTLGTSLVFTESQQLLWELWIWS</sequence>
<organism evidence="2">
    <name type="scientific">Lepeophtheirus salmonis</name>
    <name type="common">Salmon louse</name>
    <name type="synonym">Caligus salmonis</name>
    <dbReference type="NCBI Taxonomy" id="72036"/>
    <lineage>
        <taxon>Eukaryota</taxon>
        <taxon>Metazoa</taxon>
        <taxon>Ecdysozoa</taxon>
        <taxon>Arthropoda</taxon>
        <taxon>Crustacea</taxon>
        <taxon>Multicrustacea</taxon>
        <taxon>Hexanauplia</taxon>
        <taxon>Copepoda</taxon>
        <taxon>Siphonostomatoida</taxon>
        <taxon>Caligidae</taxon>
        <taxon>Lepeophtheirus</taxon>
    </lineage>
</organism>
<dbReference type="EMBL" id="HACA01027140">
    <property type="protein sequence ID" value="CDW44501.1"/>
    <property type="molecule type" value="Transcribed_RNA"/>
</dbReference>